<protein>
    <submittedName>
        <fullName evidence="1">Uncharacterized protein</fullName>
    </submittedName>
</protein>
<accession>A0A174MY61</accession>
<organism evidence="1 2">
    <name type="scientific">Faecalicatena contorta</name>
    <dbReference type="NCBI Taxonomy" id="39482"/>
    <lineage>
        <taxon>Bacteria</taxon>
        <taxon>Bacillati</taxon>
        <taxon>Bacillota</taxon>
        <taxon>Clostridia</taxon>
        <taxon>Lachnospirales</taxon>
        <taxon>Lachnospiraceae</taxon>
        <taxon>Faecalicatena</taxon>
    </lineage>
</organism>
<gene>
    <name evidence="1" type="ORF">ERS852491_05024</name>
</gene>
<dbReference type="AlphaFoldDB" id="A0A174MY61"/>
<dbReference type="STRING" id="39482.ERS852491_05024"/>
<sequence>MGAFRAIWQAPQYQVTVMDEKKIQGIPPYRMNQIMKTAADITDRLVGGRNLYNPTYHECEIVIELVSEAIKKSKNEYRRK</sequence>
<name>A0A174MY61_9FIRM</name>
<reference evidence="1 2" key="1">
    <citation type="submission" date="2015-09" db="EMBL/GenBank/DDBJ databases">
        <authorList>
            <consortium name="Pathogen Informatics"/>
        </authorList>
    </citation>
    <scope>NUCLEOTIDE SEQUENCE [LARGE SCALE GENOMIC DNA]</scope>
    <source>
        <strain evidence="1 2">2789STDY5834876</strain>
    </source>
</reference>
<evidence type="ECO:0000313" key="2">
    <source>
        <dbReference type="Proteomes" id="UP000095544"/>
    </source>
</evidence>
<dbReference type="Proteomes" id="UP000095544">
    <property type="component" value="Unassembled WGS sequence"/>
</dbReference>
<dbReference type="EMBL" id="CYZU01000095">
    <property type="protein sequence ID" value="CUP38619.1"/>
    <property type="molecule type" value="Genomic_DNA"/>
</dbReference>
<proteinExistence type="predicted"/>
<evidence type="ECO:0000313" key="1">
    <source>
        <dbReference type="EMBL" id="CUP38619.1"/>
    </source>
</evidence>